<organism evidence="2 3">
    <name type="scientific">Amanita thiersii Skay4041</name>
    <dbReference type="NCBI Taxonomy" id="703135"/>
    <lineage>
        <taxon>Eukaryota</taxon>
        <taxon>Fungi</taxon>
        <taxon>Dikarya</taxon>
        <taxon>Basidiomycota</taxon>
        <taxon>Agaricomycotina</taxon>
        <taxon>Agaricomycetes</taxon>
        <taxon>Agaricomycetidae</taxon>
        <taxon>Agaricales</taxon>
        <taxon>Pluteineae</taxon>
        <taxon>Amanitaceae</taxon>
        <taxon>Amanita</taxon>
    </lineage>
</organism>
<protein>
    <recommendedName>
        <fullName evidence="4">CUE domain-containing protein</fullName>
    </recommendedName>
</protein>
<keyword evidence="3" id="KW-1185">Reference proteome</keyword>
<evidence type="ECO:0000313" key="3">
    <source>
        <dbReference type="Proteomes" id="UP000242287"/>
    </source>
</evidence>
<evidence type="ECO:0000313" key="2">
    <source>
        <dbReference type="EMBL" id="PFH52633.1"/>
    </source>
</evidence>
<feature type="compositionally biased region" description="Polar residues" evidence="1">
    <location>
        <begin position="858"/>
        <end position="870"/>
    </location>
</feature>
<feature type="compositionally biased region" description="Polar residues" evidence="1">
    <location>
        <begin position="590"/>
        <end position="599"/>
    </location>
</feature>
<feature type="compositionally biased region" description="Low complexity" evidence="1">
    <location>
        <begin position="700"/>
        <end position="712"/>
    </location>
</feature>
<feature type="compositionally biased region" description="Polar residues" evidence="1">
    <location>
        <begin position="256"/>
        <end position="272"/>
    </location>
</feature>
<reference evidence="2 3" key="1">
    <citation type="submission" date="2014-02" db="EMBL/GenBank/DDBJ databases">
        <title>Transposable element dynamics among asymbiotic and ectomycorrhizal Amanita fungi.</title>
        <authorList>
            <consortium name="DOE Joint Genome Institute"/>
            <person name="Hess J."/>
            <person name="Skrede I."/>
            <person name="Wolfe B."/>
            <person name="LaButti K."/>
            <person name="Ohm R.A."/>
            <person name="Grigoriev I.V."/>
            <person name="Pringle A."/>
        </authorList>
    </citation>
    <scope>NUCLEOTIDE SEQUENCE [LARGE SCALE GENOMIC DNA]</scope>
    <source>
        <strain evidence="2 3">SKay4041</strain>
    </source>
</reference>
<dbReference type="Proteomes" id="UP000242287">
    <property type="component" value="Unassembled WGS sequence"/>
</dbReference>
<feature type="compositionally biased region" description="Low complexity" evidence="1">
    <location>
        <begin position="836"/>
        <end position="857"/>
    </location>
</feature>
<feature type="region of interest" description="Disordered" evidence="1">
    <location>
        <begin position="327"/>
        <end position="382"/>
    </location>
</feature>
<dbReference type="AlphaFoldDB" id="A0A2A9NXT9"/>
<feature type="compositionally biased region" description="Polar residues" evidence="1">
    <location>
        <begin position="200"/>
        <end position="212"/>
    </location>
</feature>
<feature type="compositionally biased region" description="Basic and acidic residues" evidence="1">
    <location>
        <begin position="187"/>
        <end position="199"/>
    </location>
</feature>
<feature type="compositionally biased region" description="Low complexity" evidence="1">
    <location>
        <begin position="240"/>
        <end position="251"/>
    </location>
</feature>
<evidence type="ECO:0008006" key="4">
    <source>
        <dbReference type="Google" id="ProtNLM"/>
    </source>
</evidence>
<feature type="region of interest" description="Disordered" evidence="1">
    <location>
        <begin position="561"/>
        <end position="646"/>
    </location>
</feature>
<feature type="compositionally biased region" description="Basic and acidic residues" evidence="1">
    <location>
        <begin position="116"/>
        <end position="130"/>
    </location>
</feature>
<name>A0A2A9NXT9_9AGAR</name>
<evidence type="ECO:0000256" key="1">
    <source>
        <dbReference type="SAM" id="MobiDB-lite"/>
    </source>
</evidence>
<dbReference type="STRING" id="703135.A0A2A9NXT9"/>
<dbReference type="OrthoDB" id="2413468at2759"/>
<feature type="compositionally biased region" description="Low complexity" evidence="1">
    <location>
        <begin position="600"/>
        <end position="613"/>
    </location>
</feature>
<sequence length="988" mass="107094">MKKPSLNLNFFLTLIADSRSKQSHNPTADQIIDLSYYQSHLANDPHSRPHSVSPVKSSLRSSATRAASPSSSEYSCDSDNPTSSRPHPRSKHSKRSSTLSDVGQDRRRLAIVQIETVKDGRSKSSSDHGHGSVTRSKRGTEPNLEGLALVSPPDVSPSIYAHLTPPLPSVTPEEVTSPNSDKKHTKLSSDGKSSHELSTRDNFVTSIRQHMSQPPPPPPSADEKTLRHTSFQSQPRETITSAPPSTSTSSAGHLNLHSSGSSTSVNLHSPSVDQPIVTPPLEHSKDITTPVAAPVVVNLQPSKPLNVNKSRGGRDETPAPQIIVQSASNSSDTHNDSYLHYQPGLHATAGPLPPPPRATFAIDPTTPPPPRPPRLTSPQPRNRGDVEAVKQALQLPPSVSAALASRSPKSQPPPPEAIDNIKIPPPSPSTLPTVSLITKPPSSSDDKLDSIETMPFHRREGAFMPTPDPSISTNSSEQLIPSSLLAQEPVHDILVPVPEDDVVEESHELQENEQSTVYMTLQKAGIISPPPRTDSLTQHISADQDTAFASVARASTPLLEKHTSGFPSADLSSTPPDHIIQTPSPPPKSFRNSLTTNLKRLSSLPRTPSLSSRSGKRSSIDTRRSSRTPSPSCHHQPDSMAPSQRQKIISRNPPAMYCHEVYSCKSAMERCEIYARKINELYNYDTGLSDWLYEAKSRGSNASPNNNNPSSPIIDPFTPQRRHTSGSSMMTEATFPRRPDATTATDLTNVQRNITPPTSQPPPLPYPSLAIPQQQRTPRPPSNVGNHTPTTSIRSLAPATPTSSSKTGFFAVLGRKASVSGRREKPVLNALLPPVQQPQQQLHQQPQQTQQQQQAQQSSPRPVNITSSPSVPGGPRAPPNRAKRSQTLMSSVKPFSPKSQAEHNDQITRRPSMVNLPVAGTGGDAPPEPDVIDIKMDPEFSRQVDRLADLLPHADRNILAAYLRHAGQDILAIGQYLDDEKNGTLRTD</sequence>
<feature type="compositionally biased region" description="Polar residues" evidence="1">
    <location>
        <begin position="783"/>
        <end position="806"/>
    </location>
</feature>
<feature type="region of interest" description="Disordered" evidence="1">
    <location>
        <begin position="698"/>
        <end position="806"/>
    </location>
</feature>
<accession>A0A2A9NXT9</accession>
<dbReference type="EMBL" id="KZ301978">
    <property type="protein sequence ID" value="PFH52633.1"/>
    <property type="molecule type" value="Genomic_DNA"/>
</dbReference>
<feature type="compositionally biased region" description="Basic residues" evidence="1">
    <location>
        <begin position="86"/>
        <end position="95"/>
    </location>
</feature>
<proteinExistence type="predicted"/>
<gene>
    <name evidence="2" type="ORF">AMATHDRAFT_2028</name>
</gene>
<feature type="region of interest" description="Disordered" evidence="1">
    <location>
        <begin position="41"/>
        <end position="284"/>
    </location>
</feature>
<feature type="compositionally biased region" description="Low complexity" evidence="1">
    <location>
        <begin position="430"/>
        <end position="443"/>
    </location>
</feature>
<feature type="region of interest" description="Disordered" evidence="1">
    <location>
        <begin position="399"/>
        <end position="449"/>
    </location>
</feature>
<feature type="region of interest" description="Disordered" evidence="1">
    <location>
        <begin position="836"/>
        <end position="928"/>
    </location>
</feature>
<feature type="compositionally biased region" description="Polar residues" evidence="1">
    <location>
        <begin position="228"/>
        <end position="239"/>
    </location>
</feature>
<feature type="compositionally biased region" description="Low complexity" evidence="1">
    <location>
        <begin position="51"/>
        <end position="78"/>
    </location>
</feature>
<feature type="compositionally biased region" description="Polar residues" evidence="1">
    <location>
        <begin position="742"/>
        <end position="753"/>
    </location>
</feature>
<feature type="compositionally biased region" description="Pro residues" evidence="1">
    <location>
        <begin position="365"/>
        <end position="375"/>
    </location>
</feature>